<dbReference type="NCBIfam" id="TIGR02531">
    <property type="entry name" value="yecD_yerC"/>
    <property type="match status" value="1"/>
</dbReference>
<dbReference type="PANTHER" id="PTHR40080:SF1">
    <property type="entry name" value="TRPR-LIKE PROTEIN YERC_YECD"/>
    <property type="match status" value="1"/>
</dbReference>
<reference evidence="1 2" key="1">
    <citation type="submission" date="2013-09" db="EMBL/GenBank/DDBJ databases">
        <authorList>
            <person name="Durkin A.S."/>
            <person name="Haft D.R."/>
            <person name="McCorrison J."/>
            <person name="Torralba M."/>
            <person name="Gillis M."/>
            <person name="Haft D.H."/>
            <person name="Methe B."/>
            <person name="Sutton G."/>
            <person name="Nelson K.E."/>
        </authorList>
    </citation>
    <scope>NUCLEOTIDE SEQUENCE [LARGE SCALE GENOMIC DNA]</scope>
    <source>
        <strain evidence="1 2">BV3C16-1</strain>
    </source>
</reference>
<name>U7USX3_9FIRM</name>
<dbReference type="SUPFAM" id="SSF48295">
    <property type="entry name" value="TrpR-like"/>
    <property type="match status" value="1"/>
</dbReference>
<evidence type="ECO:0000313" key="2">
    <source>
        <dbReference type="Proteomes" id="UP000017090"/>
    </source>
</evidence>
<keyword evidence="2" id="KW-1185">Reference proteome</keyword>
<dbReference type="AlphaFoldDB" id="U7USX3"/>
<dbReference type="GO" id="GO:0003700">
    <property type="term" value="F:DNA-binding transcription factor activity"/>
    <property type="evidence" value="ECO:0007669"/>
    <property type="project" value="InterPro"/>
</dbReference>
<dbReference type="InterPro" id="IPR038116">
    <property type="entry name" value="TrpR-like_sf"/>
</dbReference>
<protein>
    <submittedName>
        <fullName evidence="1">TrpR family protein YerC/YecD</fullName>
    </submittedName>
</protein>
<dbReference type="EMBL" id="AWXA01000007">
    <property type="protein sequence ID" value="ERT61994.1"/>
    <property type="molecule type" value="Genomic_DNA"/>
</dbReference>
<comment type="caution">
    <text evidence="1">The sequence shown here is derived from an EMBL/GenBank/DDBJ whole genome shotgun (WGS) entry which is preliminary data.</text>
</comment>
<dbReference type="RefSeq" id="WP_023052890.1">
    <property type="nucleotide sequence ID" value="NZ_AWXA01000007.1"/>
</dbReference>
<dbReference type="PANTHER" id="PTHR40080">
    <property type="entry name" value="LMO1763 PROTEIN"/>
    <property type="match status" value="1"/>
</dbReference>
<evidence type="ECO:0000313" key="1">
    <source>
        <dbReference type="EMBL" id="ERT61994.1"/>
    </source>
</evidence>
<accession>U7USX3</accession>
<dbReference type="InterPro" id="IPR010921">
    <property type="entry name" value="Trp_repressor/repl_initiator"/>
</dbReference>
<dbReference type="InterPro" id="IPR000831">
    <property type="entry name" value="Trp_repress"/>
</dbReference>
<gene>
    <name evidence="1" type="ORF">HMPREF1250_2080</name>
</gene>
<dbReference type="eggNOG" id="COG4496">
    <property type="taxonomic scope" value="Bacteria"/>
</dbReference>
<dbReference type="OrthoDB" id="2874807at2"/>
<dbReference type="PATRIC" id="fig|1111454.3.peg.413"/>
<dbReference type="PIRSF" id="PIRSF012508">
    <property type="entry name" value="YerC"/>
    <property type="match status" value="1"/>
</dbReference>
<organism evidence="1 2">
    <name type="scientific">Megasphaera vaginalis</name>
    <name type="common">ex Srinivasan et al. 2021</name>
    <dbReference type="NCBI Taxonomy" id="1111454"/>
    <lineage>
        <taxon>Bacteria</taxon>
        <taxon>Bacillati</taxon>
        <taxon>Bacillota</taxon>
        <taxon>Negativicutes</taxon>
        <taxon>Veillonellales</taxon>
        <taxon>Veillonellaceae</taxon>
        <taxon>Megasphaera</taxon>
    </lineage>
</organism>
<sequence>MSSNERLKDHLHDQLFEAILELRDLEECYEFFEDICTIQEMKAISARLEVARMLKGGEIYEDIVKKTGASTATISRIKRCLMYGSGGYGKILDRLAEKEAKIV</sequence>
<dbReference type="Gene3D" id="1.10.1270.10">
    <property type="entry name" value="TrpR-like"/>
    <property type="match status" value="1"/>
</dbReference>
<dbReference type="Proteomes" id="UP000017090">
    <property type="component" value="Unassembled WGS sequence"/>
</dbReference>
<dbReference type="InterPro" id="IPR013368">
    <property type="entry name" value="YecD_YerC"/>
</dbReference>
<dbReference type="GO" id="GO:0043565">
    <property type="term" value="F:sequence-specific DNA binding"/>
    <property type="evidence" value="ECO:0007669"/>
    <property type="project" value="InterPro"/>
</dbReference>
<dbReference type="Pfam" id="PF01371">
    <property type="entry name" value="Trp_repressor"/>
    <property type="match status" value="1"/>
</dbReference>
<dbReference type="STRING" id="1111454.HMPREF1250_2080"/>
<proteinExistence type="predicted"/>